<name>A0AAV1KDQ9_9NEOP</name>
<dbReference type="GO" id="GO:0005615">
    <property type="term" value="C:extracellular space"/>
    <property type="evidence" value="ECO:0007669"/>
    <property type="project" value="TreeGrafter"/>
</dbReference>
<proteinExistence type="inferred from homology"/>
<dbReference type="SUPFAM" id="SSF53474">
    <property type="entry name" value="alpha/beta-Hydrolases"/>
    <property type="match status" value="1"/>
</dbReference>
<evidence type="ECO:0000313" key="7">
    <source>
        <dbReference type="Proteomes" id="UP001314205"/>
    </source>
</evidence>
<comment type="similarity">
    <text evidence="2 4">Belongs to the AB hydrolase superfamily. Lipase family.</text>
</comment>
<evidence type="ECO:0000256" key="2">
    <source>
        <dbReference type="ARBA" id="ARBA00010701"/>
    </source>
</evidence>
<evidence type="ECO:0000256" key="3">
    <source>
        <dbReference type="ARBA" id="ARBA00022525"/>
    </source>
</evidence>
<dbReference type="PANTHER" id="PTHR11610">
    <property type="entry name" value="LIPASE"/>
    <property type="match status" value="1"/>
</dbReference>
<dbReference type="PRINTS" id="PR00821">
    <property type="entry name" value="TAGLIPASE"/>
</dbReference>
<dbReference type="Proteomes" id="UP001314205">
    <property type="component" value="Unassembled WGS sequence"/>
</dbReference>
<dbReference type="Gene3D" id="3.40.50.1820">
    <property type="entry name" value="alpha/beta hydrolase"/>
    <property type="match status" value="1"/>
</dbReference>
<evidence type="ECO:0000259" key="5">
    <source>
        <dbReference type="Pfam" id="PF00151"/>
    </source>
</evidence>
<dbReference type="InterPro" id="IPR029058">
    <property type="entry name" value="AB_hydrolase_fold"/>
</dbReference>
<comment type="caution">
    <text evidence="6">The sequence shown here is derived from an EMBL/GenBank/DDBJ whole genome shotgun (WGS) entry which is preliminary data.</text>
</comment>
<dbReference type="GO" id="GO:0017171">
    <property type="term" value="F:serine hydrolase activity"/>
    <property type="evidence" value="ECO:0007669"/>
    <property type="project" value="TreeGrafter"/>
</dbReference>
<keyword evidence="7" id="KW-1185">Reference proteome</keyword>
<dbReference type="Pfam" id="PF00151">
    <property type="entry name" value="Lipase"/>
    <property type="match status" value="1"/>
</dbReference>
<dbReference type="InterPro" id="IPR013818">
    <property type="entry name" value="Lipase"/>
</dbReference>
<accession>A0AAV1KDQ9</accession>
<dbReference type="CDD" id="cd00707">
    <property type="entry name" value="Pancreat_lipase_like"/>
    <property type="match status" value="1"/>
</dbReference>
<feature type="domain" description="Lipase" evidence="5">
    <location>
        <begin position="107"/>
        <end position="358"/>
    </location>
</feature>
<evidence type="ECO:0000313" key="6">
    <source>
        <dbReference type="EMBL" id="CAK1580965.1"/>
    </source>
</evidence>
<dbReference type="GO" id="GO:0016298">
    <property type="term" value="F:lipase activity"/>
    <property type="evidence" value="ECO:0007669"/>
    <property type="project" value="InterPro"/>
</dbReference>
<dbReference type="InterPro" id="IPR000734">
    <property type="entry name" value="TAG_lipase"/>
</dbReference>
<comment type="subcellular location">
    <subcellularLocation>
        <location evidence="1">Secreted</location>
    </subcellularLocation>
</comment>
<evidence type="ECO:0000256" key="1">
    <source>
        <dbReference type="ARBA" id="ARBA00004613"/>
    </source>
</evidence>
<dbReference type="InterPro" id="IPR033906">
    <property type="entry name" value="Lipase_N"/>
</dbReference>
<evidence type="ECO:0000256" key="4">
    <source>
        <dbReference type="RuleBase" id="RU004262"/>
    </source>
</evidence>
<dbReference type="GO" id="GO:0016042">
    <property type="term" value="P:lipid catabolic process"/>
    <property type="evidence" value="ECO:0007669"/>
    <property type="project" value="TreeGrafter"/>
</dbReference>
<dbReference type="AlphaFoldDB" id="A0AAV1KDQ9"/>
<protein>
    <recommendedName>
        <fullName evidence="5">Lipase domain-containing protein</fullName>
    </recommendedName>
</protein>
<organism evidence="6 7">
    <name type="scientific">Parnassius mnemosyne</name>
    <name type="common">clouded apollo</name>
    <dbReference type="NCBI Taxonomy" id="213953"/>
    <lineage>
        <taxon>Eukaryota</taxon>
        <taxon>Metazoa</taxon>
        <taxon>Ecdysozoa</taxon>
        <taxon>Arthropoda</taxon>
        <taxon>Hexapoda</taxon>
        <taxon>Insecta</taxon>
        <taxon>Pterygota</taxon>
        <taxon>Neoptera</taxon>
        <taxon>Endopterygota</taxon>
        <taxon>Lepidoptera</taxon>
        <taxon>Glossata</taxon>
        <taxon>Ditrysia</taxon>
        <taxon>Papilionoidea</taxon>
        <taxon>Papilionidae</taxon>
        <taxon>Parnassiinae</taxon>
        <taxon>Parnassini</taxon>
        <taxon>Parnassius</taxon>
        <taxon>Driopa</taxon>
    </lineage>
</organism>
<dbReference type="PANTHER" id="PTHR11610:SF173">
    <property type="entry name" value="LIPASE DOMAIN-CONTAINING PROTEIN-RELATED"/>
    <property type="match status" value="1"/>
</dbReference>
<reference evidence="6 7" key="1">
    <citation type="submission" date="2023-11" db="EMBL/GenBank/DDBJ databases">
        <authorList>
            <person name="Hedman E."/>
            <person name="Englund M."/>
            <person name="Stromberg M."/>
            <person name="Nyberg Akerstrom W."/>
            <person name="Nylinder S."/>
            <person name="Jareborg N."/>
            <person name="Kallberg Y."/>
            <person name="Kronander E."/>
        </authorList>
    </citation>
    <scope>NUCLEOTIDE SEQUENCE [LARGE SCALE GENOMIC DNA]</scope>
</reference>
<keyword evidence="3" id="KW-0964">Secreted</keyword>
<gene>
    <name evidence="6" type="ORF">PARMNEM_LOCUS2692</name>
</gene>
<dbReference type="EMBL" id="CAVLGL010000024">
    <property type="protein sequence ID" value="CAK1580965.1"/>
    <property type="molecule type" value="Genomic_DNA"/>
</dbReference>
<sequence>MVRSNLSKDFLCAIMHLSHTINIHRCKTNPVSPGVSKNIDIVQFFFRTLNYKRRASGDWARLCSIEIILSFANTVTLLNGKEKNTSRFIEFPDDEGVVHKIDIEAKISRAFKLLLNNINHSTNKYLLYTRRNILSPDTLKMNDVQSINGSHFNVINPTAVIVHGWTGKRSSPINMALRNALLANADHNVIVLDWSVIADKDYATAVIGVPRVGQRLGQFLAFLSLVTGTSFKTMHLVGHSLGAHVVGNAGRTLHGQVARITGLDPAGPLWNINSQRLRETDAIYVEAIHTDGGKYGLIEPVATADFYPNGGVSQPGCVTNICNHNRSWKLFAASILFDHLVGRKCSTKTQLTLDTCRGNTEKLGNGILTKQGTGVYRLNTKAVFPY</sequence>